<sequence length="238" mass="26888">MLRSTKKVIHKVIAEVALLAAETLAGLALFLVSSILFFVIAGYVFLAHRSSFDNRVFSYLSGFVSDSNSRLMLFFSILGNAAFLVTANLLLILYFLFIRKRRWYSVRIVSVALSSVLMMLILKEWFARPRPPMPLLDPAIGLSFPSGHAMSSVTFYGLIIFFTWRNRRIKPGYRVAIAALLVAVVFMIGLSRVYLKVHYASDVLGGYCAGAIWLCLSLYVIRKIEEYSRKKLQPVVEN</sequence>
<dbReference type="CDD" id="cd03392">
    <property type="entry name" value="PAP2_like_2"/>
    <property type="match status" value="1"/>
</dbReference>
<feature type="transmembrane region" description="Helical" evidence="1">
    <location>
        <begin position="71"/>
        <end position="97"/>
    </location>
</feature>
<dbReference type="Proteomes" id="UP000451233">
    <property type="component" value="Unassembled WGS sequence"/>
</dbReference>
<dbReference type="RefSeq" id="WP_160906439.1">
    <property type="nucleotide sequence ID" value="NZ_WVHS01000002.1"/>
</dbReference>
<feature type="transmembrane region" description="Helical" evidence="1">
    <location>
        <begin position="142"/>
        <end position="164"/>
    </location>
</feature>
<feature type="transmembrane region" description="Helical" evidence="1">
    <location>
        <begin position="176"/>
        <end position="197"/>
    </location>
</feature>
<feature type="domain" description="Phosphatidic acid phosphatase type 2/haloperoxidase" evidence="2">
    <location>
        <begin position="105"/>
        <end position="218"/>
    </location>
</feature>
<reference evidence="3 4" key="1">
    <citation type="submission" date="2019-11" db="EMBL/GenBank/DDBJ databases">
        <title>Pedobacter sp. HMF7056 Genome sequencing and assembly.</title>
        <authorList>
            <person name="Kang H."/>
            <person name="Kim H."/>
            <person name="Joh K."/>
        </authorList>
    </citation>
    <scope>NUCLEOTIDE SEQUENCE [LARGE SCALE GENOMIC DNA]</scope>
    <source>
        <strain evidence="3 4">HMF7056</strain>
    </source>
</reference>
<evidence type="ECO:0000256" key="1">
    <source>
        <dbReference type="SAM" id="Phobius"/>
    </source>
</evidence>
<evidence type="ECO:0000259" key="2">
    <source>
        <dbReference type="SMART" id="SM00014"/>
    </source>
</evidence>
<dbReference type="Pfam" id="PF01569">
    <property type="entry name" value="PAP2"/>
    <property type="match status" value="1"/>
</dbReference>
<comment type="caution">
    <text evidence="3">The sequence shown here is derived from an EMBL/GenBank/DDBJ whole genome shotgun (WGS) entry which is preliminary data.</text>
</comment>
<evidence type="ECO:0000313" key="4">
    <source>
        <dbReference type="Proteomes" id="UP000451233"/>
    </source>
</evidence>
<keyword evidence="1" id="KW-0472">Membrane</keyword>
<dbReference type="AlphaFoldDB" id="A0A7K1XWR1"/>
<dbReference type="EMBL" id="WVHS01000002">
    <property type="protein sequence ID" value="MXV15443.1"/>
    <property type="molecule type" value="Genomic_DNA"/>
</dbReference>
<proteinExistence type="predicted"/>
<keyword evidence="4" id="KW-1185">Reference proteome</keyword>
<protein>
    <submittedName>
        <fullName evidence="3">Phosphatase PAP2 family protein</fullName>
    </submittedName>
</protein>
<keyword evidence="1" id="KW-1133">Transmembrane helix</keyword>
<dbReference type="SMART" id="SM00014">
    <property type="entry name" value="acidPPc"/>
    <property type="match status" value="1"/>
</dbReference>
<keyword evidence="1" id="KW-0812">Transmembrane</keyword>
<dbReference type="InterPro" id="IPR000326">
    <property type="entry name" value="PAP2/HPO"/>
</dbReference>
<gene>
    <name evidence="3" type="ORF">GS398_09025</name>
</gene>
<dbReference type="Gene3D" id="1.20.144.10">
    <property type="entry name" value="Phosphatidic acid phosphatase type 2/haloperoxidase"/>
    <property type="match status" value="2"/>
</dbReference>
<organism evidence="3 4">
    <name type="scientific">Hufsiella ginkgonis</name>
    <dbReference type="NCBI Taxonomy" id="2695274"/>
    <lineage>
        <taxon>Bacteria</taxon>
        <taxon>Pseudomonadati</taxon>
        <taxon>Bacteroidota</taxon>
        <taxon>Sphingobacteriia</taxon>
        <taxon>Sphingobacteriales</taxon>
        <taxon>Sphingobacteriaceae</taxon>
        <taxon>Hufsiella</taxon>
    </lineage>
</organism>
<feature type="transmembrane region" description="Helical" evidence="1">
    <location>
        <begin position="203"/>
        <end position="221"/>
    </location>
</feature>
<name>A0A7K1XWR1_9SPHI</name>
<dbReference type="PANTHER" id="PTHR14969">
    <property type="entry name" value="SPHINGOSINE-1-PHOSPHATE PHOSPHOHYDROLASE"/>
    <property type="match status" value="1"/>
</dbReference>
<evidence type="ECO:0000313" key="3">
    <source>
        <dbReference type="EMBL" id="MXV15443.1"/>
    </source>
</evidence>
<feature type="transmembrane region" description="Helical" evidence="1">
    <location>
        <begin position="104"/>
        <end position="122"/>
    </location>
</feature>
<dbReference type="PANTHER" id="PTHR14969:SF13">
    <property type="entry name" value="AT30094P"/>
    <property type="match status" value="1"/>
</dbReference>
<dbReference type="SUPFAM" id="SSF48317">
    <property type="entry name" value="Acid phosphatase/Vanadium-dependent haloperoxidase"/>
    <property type="match status" value="1"/>
</dbReference>
<feature type="transmembrane region" description="Helical" evidence="1">
    <location>
        <begin position="12"/>
        <end position="45"/>
    </location>
</feature>
<dbReference type="InterPro" id="IPR036938">
    <property type="entry name" value="PAP2/HPO_sf"/>
</dbReference>
<accession>A0A7K1XWR1</accession>